<dbReference type="GO" id="GO:0018279">
    <property type="term" value="P:protein N-linked glycosylation via asparagine"/>
    <property type="evidence" value="ECO:0007669"/>
    <property type="project" value="TreeGrafter"/>
</dbReference>
<dbReference type="GO" id="GO:0036503">
    <property type="term" value="P:ERAD pathway"/>
    <property type="evidence" value="ECO:0007669"/>
    <property type="project" value="TreeGrafter"/>
</dbReference>
<dbReference type="SUPFAM" id="SSF53448">
    <property type="entry name" value="Nucleotide-diphospho-sugar transferases"/>
    <property type="match status" value="1"/>
</dbReference>
<evidence type="ECO:0000256" key="6">
    <source>
        <dbReference type="ARBA" id="ARBA00022729"/>
    </source>
</evidence>
<evidence type="ECO:0000313" key="16">
    <source>
        <dbReference type="EMBL" id="KAJ7785207.1"/>
    </source>
</evidence>
<feature type="domain" description="UDP-glucose:glycoprotein glucosyltransferase thioredoxin-like" evidence="14">
    <location>
        <begin position="732"/>
        <end position="950"/>
    </location>
</feature>
<evidence type="ECO:0000259" key="14">
    <source>
        <dbReference type="Pfam" id="PF18403"/>
    </source>
</evidence>
<dbReference type="InterPro" id="IPR040525">
    <property type="entry name" value="UGGT_TRXL_4"/>
</dbReference>
<evidence type="ECO:0000259" key="13">
    <source>
        <dbReference type="Pfam" id="PF18402"/>
    </source>
</evidence>
<dbReference type="CDD" id="cd06432">
    <property type="entry name" value="GT8_HUGT1_C_like"/>
    <property type="match status" value="1"/>
</dbReference>
<keyword evidence="5" id="KW-0808">Transferase</keyword>
<feature type="chain" id="PRO_5042211137" evidence="10">
    <location>
        <begin position="20"/>
        <end position="1603"/>
    </location>
</feature>
<evidence type="ECO:0000256" key="7">
    <source>
        <dbReference type="ARBA" id="ARBA00022824"/>
    </source>
</evidence>
<evidence type="ECO:0000256" key="5">
    <source>
        <dbReference type="ARBA" id="ARBA00022679"/>
    </source>
</evidence>
<proteinExistence type="inferred from homology"/>
<comment type="pathway">
    <text evidence="3">Protein modification; protein glycosylation.</text>
</comment>
<evidence type="ECO:0000259" key="15">
    <source>
        <dbReference type="Pfam" id="PF18404"/>
    </source>
</evidence>
<dbReference type="InterPro" id="IPR040694">
    <property type="entry name" value="UGGT_TRXL_2"/>
</dbReference>
<evidence type="ECO:0000256" key="2">
    <source>
        <dbReference type="ARBA" id="ARBA00004319"/>
    </source>
</evidence>
<evidence type="ECO:0000256" key="10">
    <source>
        <dbReference type="SAM" id="SignalP"/>
    </source>
</evidence>
<dbReference type="GO" id="GO:0005788">
    <property type="term" value="C:endoplasmic reticulum lumen"/>
    <property type="evidence" value="ECO:0007669"/>
    <property type="project" value="UniProtKB-SubCell"/>
</dbReference>
<dbReference type="PANTHER" id="PTHR11226">
    <property type="entry name" value="UDP-GLUCOSE GLYCOPROTEIN:GLUCOSYLTRANSFERASE"/>
    <property type="match status" value="1"/>
</dbReference>
<comment type="caution">
    <text evidence="16">The sequence shown here is derived from an EMBL/GenBank/DDBJ whole genome shotgun (WGS) entry which is preliminary data.</text>
</comment>
<feature type="domain" description="UGGT thioredoxin-like" evidence="13">
    <location>
        <begin position="437"/>
        <end position="705"/>
    </location>
</feature>
<evidence type="ECO:0000256" key="1">
    <source>
        <dbReference type="ARBA" id="ARBA00001913"/>
    </source>
</evidence>
<evidence type="ECO:0000256" key="3">
    <source>
        <dbReference type="ARBA" id="ARBA00004922"/>
    </source>
</evidence>
<evidence type="ECO:0000259" key="11">
    <source>
        <dbReference type="Pfam" id="PF18400"/>
    </source>
</evidence>
<feature type="domain" description="UGGT thioredoxin-like" evidence="12">
    <location>
        <begin position="303"/>
        <end position="429"/>
    </location>
</feature>
<feature type="domain" description="UGGT thioredoxin-like" evidence="11">
    <location>
        <begin position="33"/>
        <end position="234"/>
    </location>
</feature>
<evidence type="ECO:0000256" key="4">
    <source>
        <dbReference type="ARBA" id="ARBA00006351"/>
    </source>
</evidence>
<sequence>MKRRTRTLLAICSLASVAASPPVKVNLRSSWSAPPLLLEIIETVSLENPDAFFPFVHRVTDPEIFPSSQQMTNEAVHQFALQLAATHGLLSEPGAMATVEMNLGLHAATPKIEAFYDHYLTHTEDPKCGSWVNWYGQVVCDVEKLSHLAGIETIDPTNSSFDTSASFVQPKLLTFDHIHPPPARTLDPPPRTAIFYASLSSPNFRALHSFLFALADKPAPSIQYVFRPIPDAGRTDAARNYLSGYGVSLDLKKMDYLALDDRNTGHRTGGSALEATADSVEVPEDPVMALIHAYPEPDSPAPDALSEEAIAVLGFQATQLIADSSEPLATLAQLAQNFPKYMPALARRVVVNDSLQAEVHANQLRAQPGVNMFWLNGAALFEKDINPLGLLRLVRRERAVIISLTALGLSRTEALELLSHPELGAAQGDAGVLDNIFDASDRPEEGGVIVWWNDMEKDSRYASWLPSIHSILRPLYPGQFHNIKLNLFNIVLALDLSQRSSLNTISGSVAGIINRLFPFRFGIVPLAESEDGAKMARVFYHLVRNYGRKRTMGFLKQVTTTAFSDAGEGAEPRIDWDGVEAAFEELLKDGEGAAADGSEGAATLDFAAIVRGDDMAGETSLEKGRSYAERLGAGLAASARGHGFVNGKHFDMDDNFWRSMQGEVAQQLQHLQEAVYGGKISDETTGISTYFYDLPTSSLRRNPYIFPPSGELKIVSVPELFARTGFRAAPATFVYPPETEQIPLTVYVVADFDTEGGLGLLKEALVSIDNDSKTRVSFVHNPSKIDADPSVRPPVSWLLSHLLAQNLLSKASAPRLLRALGLDTATDAPAVQSDGTQIPLVEDREDLTDGVRISGYSAEEYDRFVRSSRLVVRDLQLAPGAKALVVNGRVVGPFKGDDFFATDFKTLESYELRRRAEPVVAALKSITPALMQADRASSANLISMAGSVLAALQAPEPGGGIFDAPKRPRQRNYRLLDDEYSSFQYGDNETALYTVAVLIDPVSEMAQKWSSLLEWLSHIPDMYIKVYTNPGAHQEIPLKRFYRYTLLPSLAFDADGAETPVEAVFDGLPIEPIYTLGMDVPPSWLVRPREALYDLDNIQLGNLSPEDSSVDAVFGLDYLVVEGHARDSLTNAPPRGVQLQLLNGDATPVDDTQVVANLGYFQFKAKPGVFRLEIREGRGRDIFVMESVGNDGLESRTVAEVGDEIAVTSFEGLTIYPRFKRIPGMEHEDVLADPIEEEPALGGILGDLTSRVKALFQGKEAPAPTELVPVSSQADINIFTVASGLLYERFVSIMILSVLRNTNSTVKFWFIENFLSPSFLEFIPHMAEAYNFQYELVTYKWPSWLRAQKEKQRIIWAYKILFLDVLFPMDLKKVIFVDADQIVRADLKELVDLDLHGAPYGYTPMGDDNTDMEGFRFWKTGYWKDFLQGRPYHISALYVIDLVRFRRLAAGDILRGSYQQLSADPGSLANLDQDLPNNLQREVPIFSLPEDWLWCETWCSKDRLHRAKTIDLCQNPLTKEPKLARARQIPEWEEYDSEISRFASKLAQDGVIRSGIVAADANALAATGSEVSAPKTDVKDSPSSETGADVPPTESAETPRDEL</sequence>
<evidence type="ECO:0000256" key="9">
    <source>
        <dbReference type="SAM" id="MobiDB-lite"/>
    </source>
</evidence>
<feature type="signal peptide" evidence="10">
    <location>
        <begin position="1"/>
        <end position="19"/>
    </location>
</feature>
<dbReference type="EMBL" id="JARJLG010000001">
    <property type="protein sequence ID" value="KAJ7785207.1"/>
    <property type="molecule type" value="Genomic_DNA"/>
</dbReference>
<accession>A0AAD7P2R0</accession>
<keyword evidence="17" id="KW-1185">Reference proteome</keyword>
<dbReference type="InterPro" id="IPR029044">
    <property type="entry name" value="Nucleotide-diphossugar_trans"/>
</dbReference>
<dbReference type="Pfam" id="PF06427">
    <property type="entry name" value="UDP-g_GGTase"/>
    <property type="match status" value="1"/>
</dbReference>
<evidence type="ECO:0000259" key="12">
    <source>
        <dbReference type="Pfam" id="PF18401"/>
    </source>
</evidence>
<comment type="similarity">
    <text evidence="4">Belongs to the glycosyltransferase 8 family.</text>
</comment>
<dbReference type="PANTHER" id="PTHR11226:SF0">
    <property type="entry name" value="UDP-GLUCOSE:GLYCOPROTEIN GLUCOSYLTRANSFERASE"/>
    <property type="match status" value="1"/>
</dbReference>
<keyword evidence="7" id="KW-0256">Endoplasmic reticulum</keyword>
<comment type="cofactor">
    <cofactor evidence="1">
        <name>Ca(2+)</name>
        <dbReference type="ChEBI" id="CHEBI:29108"/>
    </cofactor>
</comment>
<dbReference type="InterPro" id="IPR040692">
    <property type="entry name" value="UGGT_TRXL_3"/>
</dbReference>
<dbReference type="GO" id="GO:0051082">
    <property type="term" value="F:unfolded protein binding"/>
    <property type="evidence" value="ECO:0007669"/>
    <property type="project" value="TreeGrafter"/>
</dbReference>
<dbReference type="Pfam" id="PF18401">
    <property type="entry name" value="Thioredoxin_13"/>
    <property type="match status" value="1"/>
</dbReference>
<feature type="region of interest" description="Disordered" evidence="9">
    <location>
        <begin position="1565"/>
        <end position="1603"/>
    </location>
</feature>
<dbReference type="FunFam" id="3.90.550.10:FF:000065">
    <property type="entry name" value="UDP-glucose:glycoprotein glucosyltransferase, putative"/>
    <property type="match status" value="1"/>
</dbReference>
<dbReference type="InterPro" id="IPR009448">
    <property type="entry name" value="UDP-g_GGtrans"/>
</dbReference>
<dbReference type="Pfam" id="PF18404">
    <property type="entry name" value="Glyco_transf_24"/>
    <property type="match status" value="1"/>
</dbReference>
<organism evidence="16 17">
    <name type="scientific">Mycena maculata</name>
    <dbReference type="NCBI Taxonomy" id="230809"/>
    <lineage>
        <taxon>Eukaryota</taxon>
        <taxon>Fungi</taxon>
        <taxon>Dikarya</taxon>
        <taxon>Basidiomycota</taxon>
        <taxon>Agaricomycotina</taxon>
        <taxon>Agaricomycetes</taxon>
        <taxon>Agaricomycetidae</taxon>
        <taxon>Agaricales</taxon>
        <taxon>Marasmiineae</taxon>
        <taxon>Mycenaceae</taxon>
        <taxon>Mycena</taxon>
    </lineage>
</organism>
<dbReference type="Proteomes" id="UP001215280">
    <property type="component" value="Unassembled WGS sequence"/>
</dbReference>
<evidence type="ECO:0000256" key="8">
    <source>
        <dbReference type="ARBA" id="ARBA00023180"/>
    </source>
</evidence>
<comment type="subcellular location">
    <subcellularLocation>
        <location evidence="2">Endoplasmic reticulum lumen</location>
    </subcellularLocation>
</comment>
<reference evidence="16" key="1">
    <citation type="submission" date="2023-03" db="EMBL/GenBank/DDBJ databases">
        <title>Massive genome expansion in bonnet fungi (Mycena s.s.) driven by repeated elements and novel gene families across ecological guilds.</title>
        <authorList>
            <consortium name="Lawrence Berkeley National Laboratory"/>
            <person name="Harder C.B."/>
            <person name="Miyauchi S."/>
            <person name="Viragh M."/>
            <person name="Kuo A."/>
            <person name="Thoen E."/>
            <person name="Andreopoulos B."/>
            <person name="Lu D."/>
            <person name="Skrede I."/>
            <person name="Drula E."/>
            <person name="Henrissat B."/>
            <person name="Morin E."/>
            <person name="Kohler A."/>
            <person name="Barry K."/>
            <person name="LaButti K."/>
            <person name="Morin E."/>
            <person name="Salamov A."/>
            <person name="Lipzen A."/>
            <person name="Mereny Z."/>
            <person name="Hegedus B."/>
            <person name="Baldrian P."/>
            <person name="Stursova M."/>
            <person name="Weitz H."/>
            <person name="Taylor A."/>
            <person name="Grigoriev I.V."/>
            <person name="Nagy L.G."/>
            <person name="Martin F."/>
            <person name="Kauserud H."/>
        </authorList>
    </citation>
    <scope>NUCLEOTIDE SEQUENCE</scope>
    <source>
        <strain evidence="16">CBHHK188m</strain>
    </source>
</reference>
<dbReference type="GO" id="GO:0003980">
    <property type="term" value="F:UDP-glucose:glycoprotein glucosyltransferase activity"/>
    <property type="evidence" value="ECO:0007669"/>
    <property type="project" value="InterPro"/>
</dbReference>
<protein>
    <submittedName>
        <fullName evidence="16">UDP-glucose:glycoprotein glucosyltransferase-domain-containing protein</fullName>
    </submittedName>
</protein>
<keyword evidence="8" id="KW-0325">Glycoprotein</keyword>
<name>A0AAD7P2R0_9AGAR</name>
<evidence type="ECO:0000313" key="17">
    <source>
        <dbReference type="Proteomes" id="UP001215280"/>
    </source>
</evidence>
<dbReference type="Gene3D" id="3.90.550.10">
    <property type="entry name" value="Spore Coat Polysaccharide Biosynthesis Protein SpsA, Chain A"/>
    <property type="match status" value="1"/>
</dbReference>
<gene>
    <name evidence="16" type="ORF">DFH07DRAFT_873090</name>
</gene>
<feature type="domain" description="Glucosyltransferase 24 catalytic" evidence="15">
    <location>
        <begin position="1276"/>
        <end position="1541"/>
    </location>
</feature>
<dbReference type="Pfam" id="PF18402">
    <property type="entry name" value="Thioredoxin_14"/>
    <property type="match status" value="1"/>
</dbReference>
<keyword evidence="6 10" id="KW-0732">Signal</keyword>
<dbReference type="InterPro" id="IPR040693">
    <property type="entry name" value="UGGT_TRXL_1"/>
</dbReference>
<dbReference type="InterPro" id="IPR040497">
    <property type="entry name" value="Glyco_transf_24"/>
</dbReference>
<dbReference type="Pfam" id="PF18403">
    <property type="entry name" value="Thioredoxin_15"/>
    <property type="match status" value="1"/>
</dbReference>
<dbReference type="Pfam" id="PF18400">
    <property type="entry name" value="Thioredoxin_12"/>
    <property type="match status" value="1"/>
</dbReference>